<protein>
    <recommendedName>
        <fullName evidence="6">Galactose oxidase</fullName>
    </recommendedName>
</protein>
<reference evidence="4" key="1">
    <citation type="journal article" date="2020" name="Fungal Divers.">
        <title>Resolving the Mortierellaceae phylogeny through synthesis of multi-gene phylogenetics and phylogenomics.</title>
        <authorList>
            <person name="Vandepol N."/>
            <person name="Liber J."/>
            <person name="Desiro A."/>
            <person name="Na H."/>
            <person name="Kennedy M."/>
            <person name="Barry K."/>
            <person name="Grigoriev I.V."/>
            <person name="Miller A.N."/>
            <person name="O'Donnell K."/>
            <person name="Stajich J.E."/>
            <person name="Bonito G."/>
        </authorList>
    </citation>
    <scope>NUCLEOTIDE SEQUENCE</scope>
    <source>
        <strain evidence="4">NVP60</strain>
    </source>
</reference>
<dbReference type="PANTHER" id="PTHR46093:SF18">
    <property type="entry name" value="FIBRONECTIN TYPE-III DOMAIN-CONTAINING PROTEIN"/>
    <property type="match status" value="1"/>
</dbReference>
<organism evidence="4 5">
    <name type="scientific">Linnemannia gamsii</name>
    <dbReference type="NCBI Taxonomy" id="64522"/>
    <lineage>
        <taxon>Eukaryota</taxon>
        <taxon>Fungi</taxon>
        <taxon>Fungi incertae sedis</taxon>
        <taxon>Mucoromycota</taxon>
        <taxon>Mortierellomycotina</taxon>
        <taxon>Mortierellomycetes</taxon>
        <taxon>Mortierellales</taxon>
        <taxon>Mortierellaceae</taxon>
        <taxon>Linnemannia</taxon>
    </lineage>
</organism>
<evidence type="ECO:0000256" key="3">
    <source>
        <dbReference type="SAM" id="Phobius"/>
    </source>
</evidence>
<proteinExistence type="predicted"/>
<keyword evidence="5" id="KW-1185">Reference proteome</keyword>
<evidence type="ECO:0000313" key="5">
    <source>
        <dbReference type="Proteomes" id="UP000823405"/>
    </source>
</evidence>
<feature type="transmembrane region" description="Helical" evidence="3">
    <location>
        <begin position="237"/>
        <end position="258"/>
    </location>
</feature>
<name>A0A9P6UR50_9FUNG</name>
<dbReference type="OrthoDB" id="432528at2759"/>
<dbReference type="AlphaFoldDB" id="A0A9P6UR50"/>
<keyword evidence="3" id="KW-0812">Transmembrane</keyword>
<dbReference type="PANTHER" id="PTHR46093">
    <property type="entry name" value="ACYL-COA-BINDING DOMAIN-CONTAINING PROTEIN 5"/>
    <property type="match status" value="1"/>
</dbReference>
<dbReference type="EMBL" id="JAAAIN010000259">
    <property type="protein sequence ID" value="KAG0317182.1"/>
    <property type="molecule type" value="Genomic_DNA"/>
</dbReference>
<dbReference type="Gene3D" id="2.120.10.80">
    <property type="entry name" value="Kelch-type beta propeller"/>
    <property type="match status" value="2"/>
</dbReference>
<dbReference type="Pfam" id="PF24681">
    <property type="entry name" value="Kelch_KLHDC2_KLHL20_DRC7"/>
    <property type="match status" value="1"/>
</dbReference>
<keyword evidence="3" id="KW-1133">Transmembrane helix</keyword>
<evidence type="ECO:0000256" key="1">
    <source>
        <dbReference type="ARBA" id="ARBA00022441"/>
    </source>
</evidence>
<keyword evidence="1" id="KW-0880">Kelch repeat</keyword>
<evidence type="ECO:0000313" key="4">
    <source>
        <dbReference type="EMBL" id="KAG0317182.1"/>
    </source>
</evidence>
<evidence type="ECO:0000256" key="2">
    <source>
        <dbReference type="ARBA" id="ARBA00022737"/>
    </source>
</evidence>
<dbReference type="SUPFAM" id="SSF50965">
    <property type="entry name" value="Galactose oxidase, central domain"/>
    <property type="match status" value="2"/>
</dbReference>
<dbReference type="InterPro" id="IPR011043">
    <property type="entry name" value="Gal_Oxase/kelch_b-propeller"/>
</dbReference>
<gene>
    <name evidence="4" type="ORF">BGZ97_005782</name>
</gene>
<sequence>MAYFPAYTTVDESTFYIQGGANISNSADFYTQFYALDLTQSWSTSTPLWSEVTTVGPFPERVKAIWHSISVSKDQKSLLFWDMYKTPTYSVGFRLDSGSWTDMPAPPPLKSPELKVCKAATDPTTDRVYIPGGAAGNNMLVYDSVFKTMTMVAMPTGRKSTSWNYYAFAWNKVRRSFLLFGGLVSPDELNSPGSAGPVLYEYSPAAATPWMAMNSFGAVPPMLAGSCMVSAYNGTKMLVFGGTFGLTTFGTLFILDVATMSWRQGPSSQPRVGMACSVSGDNFIVWGGTNS</sequence>
<evidence type="ECO:0008006" key="6">
    <source>
        <dbReference type="Google" id="ProtNLM"/>
    </source>
</evidence>
<keyword evidence="2" id="KW-0677">Repeat</keyword>
<dbReference type="InterPro" id="IPR015915">
    <property type="entry name" value="Kelch-typ_b-propeller"/>
</dbReference>
<accession>A0A9P6UR50</accession>
<comment type="caution">
    <text evidence="4">The sequence shown here is derived from an EMBL/GenBank/DDBJ whole genome shotgun (WGS) entry which is preliminary data.</text>
</comment>
<dbReference type="Proteomes" id="UP000823405">
    <property type="component" value="Unassembled WGS sequence"/>
</dbReference>
<keyword evidence="3" id="KW-0472">Membrane</keyword>